<dbReference type="SUPFAM" id="SSF63411">
    <property type="entry name" value="LuxS/MPP-like metallohydrolase"/>
    <property type="match status" value="2"/>
</dbReference>
<evidence type="ECO:0000313" key="4">
    <source>
        <dbReference type="EMBL" id="NBG65593.1"/>
    </source>
</evidence>
<keyword evidence="1" id="KW-0732">Signal</keyword>
<dbReference type="PANTHER" id="PTHR11851:SF224">
    <property type="entry name" value="PROCESSING PROTEASE"/>
    <property type="match status" value="1"/>
</dbReference>
<dbReference type="Gene3D" id="2.50.20.10">
    <property type="entry name" value="Lipoprotein localisation LolA/LolB/LppX"/>
    <property type="match status" value="1"/>
</dbReference>
<dbReference type="InterPro" id="IPR011765">
    <property type="entry name" value="Pept_M16_N"/>
</dbReference>
<feature type="signal peptide" evidence="1">
    <location>
        <begin position="1"/>
        <end position="19"/>
    </location>
</feature>
<comment type="caution">
    <text evidence="4">The sequence shown here is derived from an EMBL/GenBank/DDBJ whole genome shotgun (WGS) entry which is preliminary data.</text>
</comment>
<dbReference type="RefSeq" id="WP_160632544.1">
    <property type="nucleotide sequence ID" value="NZ_WWNE01000005.1"/>
</dbReference>
<dbReference type="Pfam" id="PF05193">
    <property type="entry name" value="Peptidase_M16_C"/>
    <property type="match status" value="1"/>
</dbReference>
<gene>
    <name evidence="4" type="ORF">GQN54_05660</name>
</gene>
<dbReference type="InterPro" id="IPR007863">
    <property type="entry name" value="Peptidase_M16_C"/>
</dbReference>
<dbReference type="PANTHER" id="PTHR11851">
    <property type="entry name" value="METALLOPROTEASE"/>
    <property type="match status" value="1"/>
</dbReference>
<dbReference type="GO" id="GO:0046872">
    <property type="term" value="F:metal ion binding"/>
    <property type="evidence" value="ECO:0007669"/>
    <property type="project" value="InterPro"/>
</dbReference>
<feature type="domain" description="Peptidase M16 N-terminal" evidence="2">
    <location>
        <begin position="53"/>
        <end position="159"/>
    </location>
</feature>
<dbReference type="InterPro" id="IPR050361">
    <property type="entry name" value="MPP/UQCRC_Complex"/>
</dbReference>
<evidence type="ECO:0000259" key="2">
    <source>
        <dbReference type="Pfam" id="PF00675"/>
    </source>
</evidence>
<proteinExistence type="predicted"/>
<dbReference type="InterPro" id="IPR011249">
    <property type="entry name" value="Metalloenz_LuxS/M16"/>
</dbReference>
<accession>A0A6N9NI65</accession>
<feature type="domain" description="Peptidase M16 C-terminal" evidence="3">
    <location>
        <begin position="199"/>
        <end position="374"/>
    </location>
</feature>
<sequence length="691" mass="76517">MKKFSILTLIALMTVPVFAQELDRSKRPQAGPAPEIKIGETQSFTLDNGLKVFVVENHKLPRVTISLNFDIQPFTEGDKKGYTDIAGDLLSTGTKSMTKEEFNKAVDFIGANFNTSSSALYASGLSKYEPKLIEMVADVAMNANFTQEELDKLKKQYISGLASEKDDPDAIARNVRKVLMYGSDHPYGELNTESTIENIELADAQNYYNTYFKPNIAYMAIVGDVNFKKTKKLITAAFKSWEKGVIPTFTYPTPTAPEATEIVFVNKPGAVQSVISVNYPVDLKPADADKIPASVMNTLFGGGFTSRLNLNLREANSYTYGARSALSDDEYIGYFDATAKVRNDVTDSALVETMKEMMKMQEGVTAEELQGIKNYITGNFAIGLENPQTVARFAINKELYDLPADYYSKYLMNVAKVSQDDIKAMAAKYIRPMNAYILVVGNKDEVADKVKKLSPTGQIRFVDTYGNEVVETLKPAPAGMTAQKVVDSYIRAIGGKENLLKVKTIKSVMSAEMMGRAIHVNVTSEAPNKFLMEMKMGEMVVQKQVYDGVKGKESGMQGEREVTGDDLASLALEAQLFPELNYNKENYTLELKGIDNVNGKEVYVVDITNPLGDKMTNFYSLESGLLLQTETTEETPQGAFVATKAFSDYKEVKGVKYPYLIKQSFGPQAFDMKMESMEVNAKLPKGTFSVE</sequence>
<evidence type="ECO:0000313" key="5">
    <source>
        <dbReference type="Proteomes" id="UP000470771"/>
    </source>
</evidence>
<evidence type="ECO:0000256" key="1">
    <source>
        <dbReference type="SAM" id="SignalP"/>
    </source>
</evidence>
<organism evidence="4 5">
    <name type="scientific">Acidiluteibacter ferrifornacis</name>
    <dbReference type="NCBI Taxonomy" id="2692424"/>
    <lineage>
        <taxon>Bacteria</taxon>
        <taxon>Pseudomonadati</taxon>
        <taxon>Bacteroidota</taxon>
        <taxon>Flavobacteriia</taxon>
        <taxon>Flavobacteriales</taxon>
        <taxon>Cryomorphaceae</taxon>
        <taxon>Acidiluteibacter</taxon>
    </lineage>
</organism>
<dbReference type="AlphaFoldDB" id="A0A6N9NI65"/>
<keyword evidence="5" id="KW-1185">Reference proteome</keyword>
<feature type="chain" id="PRO_5026689641" evidence="1">
    <location>
        <begin position="20"/>
        <end position="691"/>
    </location>
</feature>
<protein>
    <submittedName>
        <fullName evidence="4">Insulinase family protein</fullName>
    </submittedName>
</protein>
<dbReference type="Gene3D" id="3.30.830.10">
    <property type="entry name" value="Metalloenzyme, LuxS/M16 peptidase-like"/>
    <property type="match status" value="2"/>
</dbReference>
<reference evidence="4 5" key="1">
    <citation type="submission" date="2019-12" db="EMBL/GenBank/DDBJ databases">
        <authorList>
            <person name="Zhao J."/>
        </authorList>
    </citation>
    <scope>NUCLEOTIDE SEQUENCE [LARGE SCALE GENOMIC DNA]</scope>
    <source>
        <strain evidence="4 5">S-15</strain>
    </source>
</reference>
<name>A0A6N9NI65_9FLAO</name>
<dbReference type="Proteomes" id="UP000470771">
    <property type="component" value="Unassembled WGS sequence"/>
</dbReference>
<evidence type="ECO:0000259" key="3">
    <source>
        <dbReference type="Pfam" id="PF05193"/>
    </source>
</evidence>
<dbReference type="EMBL" id="WWNE01000005">
    <property type="protein sequence ID" value="NBG65593.1"/>
    <property type="molecule type" value="Genomic_DNA"/>
</dbReference>
<dbReference type="Pfam" id="PF00675">
    <property type="entry name" value="Peptidase_M16"/>
    <property type="match status" value="1"/>
</dbReference>